<comment type="caution">
    <text evidence="2">The sequence shown here is derived from an EMBL/GenBank/DDBJ whole genome shotgun (WGS) entry which is preliminary data.</text>
</comment>
<dbReference type="EMBL" id="SUNJ01009381">
    <property type="protein sequence ID" value="TPP60486.1"/>
    <property type="molecule type" value="Genomic_DNA"/>
</dbReference>
<organism evidence="2 3">
    <name type="scientific">Fasciola gigantica</name>
    <name type="common">Giant liver fluke</name>
    <dbReference type="NCBI Taxonomy" id="46835"/>
    <lineage>
        <taxon>Eukaryota</taxon>
        <taxon>Metazoa</taxon>
        <taxon>Spiralia</taxon>
        <taxon>Lophotrochozoa</taxon>
        <taxon>Platyhelminthes</taxon>
        <taxon>Trematoda</taxon>
        <taxon>Digenea</taxon>
        <taxon>Plagiorchiida</taxon>
        <taxon>Echinostomata</taxon>
        <taxon>Echinostomatoidea</taxon>
        <taxon>Fasciolidae</taxon>
        <taxon>Fasciola</taxon>
    </lineage>
</organism>
<evidence type="ECO:0000313" key="2">
    <source>
        <dbReference type="EMBL" id="TPP60486.1"/>
    </source>
</evidence>
<evidence type="ECO:0000256" key="1">
    <source>
        <dbReference type="SAM" id="Phobius"/>
    </source>
</evidence>
<evidence type="ECO:0000313" key="3">
    <source>
        <dbReference type="Proteomes" id="UP000316759"/>
    </source>
</evidence>
<accession>A0A504YJD2</accession>
<protein>
    <submittedName>
        <fullName evidence="2">Uncharacterized protein</fullName>
    </submittedName>
</protein>
<keyword evidence="1" id="KW-0472">Membrane</keyword>
<feature type="transmembrane region" description="Helical" evidence="1">
    <location>
        <begin position="30"/>
        <end position="48"/>
    </location>
</feature>
<dbReference type="AlphaFoldDB" id="A0A504YJD2"/>
<keyword evidence="3" id="KW-1185">Reference proteome</keyword>
<sequence length="139" mass="16488">MVCPVNNIWRRANVKNILFLSHNLVPYSPFYFLQCVYLGFLGTLVRATSYRRRRRFGSFKHTIWNWAIHDGRRSRFYCRPGGYACAAVARYERETINFTLDMLRHSKNHVATIASAVFTRAIRSIIRIVLYEEYQLTPY</sequence>
<proteinExistence type="predicted"/>
<dbReference type="Proteomes" id="UP000316759">
    <property type="component" value="Unassembled WGS sequence"/>
</dbReference>
<keyword evidence="1" id="KW-1133">Transmembrane helix</keyword>
<gene>
    <name evidence="2" type="ORF">FGIG_09933</name>
</gene>
<keyword evidence="1" id="KW-0812">Transmembrane</keyword>
<reference evidence="2 3" key="1">
    <citation type="submission" date="2019-04" db="EMBL/GenBank/DDBJ databases">
        <title>Annotation for the trematode Fasciola gigantica.</title>
        <authorList>
            <person name="Choi Y.-J."/>
        </authorList>
    </citation>
    <scope>NUCLEOTIDE SEQUENCE [LARGE SCALE GENOMIC DNA]</scope>
    <source>
        <strain evidence="2">Uganda_cow_1</strain>
    </source>
</reference>
<name>A0A504YJD2_FASGI</name>